<dbReference type="PANTHER" id="PTHR43679">
    <property type="entry name" value="OCTANOYLTRANSFERASE LIPM-RELATED"/>
    <property type="match status" value="1"/>
</dbReference>
<sequence length="284" mass="32205">MQMNSLERLSHFDSIFLYDQQCLTQKDYFLPFALTDVLTTYTGIHQQPIIHFWQLDQAMILGMKDTRVTDLSAGLTSLEKSGYHPVVRNAGGLGVIADEGVLNISLILPNTADKKLSIDQGYTLMWELIKLTFEDSTHKINAFEVTESYCPGTFDLSIDGKKFAGIAQRRVKDGISVMIYLSVNGDQQKRSESVRDFYKASLGIDFGKNGYPPVNPAVMANLEDLLQIRLSVDDVKQRLFDTLVSKNEFTVNDQALSTLLRSEWFITETDKQLEKMKQRNQLLD</sequence>
<keyword evidence="2 3" id="KW-0012">Acyltransferase</keyword>
<protein>
    <recommendedName>
        <fullName evidence="3">Lipoyl-[GcvH]:protein N-lipoyltransferase</fullName>
        <ecNumber evidence="3">2.3.1.200</ecNumber>
    </recommendedName>
    <alternativeName>
        <fullName evidence="3">Lipoyl-[GcvH]:E2 amidotransferase</fullName>
    </alternativeName>
</protein>
<evidence type="ECO:0000313" key="5">
    <source>
        <dbReference type="EMBL" id="OUZ35546.1"/>
    </source>
</evidence>
<dbReference type="Proteomes" id="UP000196151">
    <property type="component" value="Chromosome"/>
</dbReference>
<evidence type="ECO:0000313" key="6">
    <source>
        <dbReference type="EMBL" id="WYJ92851.1"/>
    </source>
</evidence>
<dbReference type="InterPro" id="IPR045864">
    <property type="entry name" value="aa-tRNA-synth_II/BPL/LPL"/>
</dbReference>
<organism evidence="5">
    <name type="scientific">Candidatus Enterococcus dunnyi</name>
    <dbReference type="NCBI Taxonomy" id="1834192"/>
    <lineage>
        <taxon>Bacteria</taxon>
        <taxon>Bacillati</taxon>
        <taxon>Bacillota</taxon>
        <taxon>Bacilli</taxon>
        <taxon>Lactobacillales</taxon>
        <taxon>Enterococcaceae</taxon>
        <taxon>Enterococcus</taxon>
    </lineage>
</organism>
<evidence type="ECO:0000256" key="1">
    <source>
        <dbReference type="ARBA" id="ARBA00022679"/>
    </source>
</evidence>
<name>A0A200JEC5_9ENTE</name>
<dbReference type="InterPro" id="IPR024897">
    <property type="entry name" value="LipL"/>
</dbReference>
<reference evidence="6" key="2">
    <citation type="submission" date="2017-05" db="EMBL/GenBank/DDBJ databases">
        <authorList>
            <consortium name="The Broad Institute Genomics Platform"/>
            <consortium name="The Broad Institute Genomic Center for Infectious Diseases"/>
            <person name="Earl A."/>
            <person name="Manson A."/>
            <person name="Schwartman J."/>
            <person name="Gilmore M."/>
            <person name="Abouelleil A."/>
            <person name="Cao P."/>
            <person name="Chapman S."/>
            <person name="Cusick C."/>
            <person name="Shea T."/>
            <person name="Young S."/>
            <person name="Neafsey D."/>
            <person name="Nusbaum C."/>
            <person name="Birren B."/>
        </authorList>
    </citation>
    <scope>NUCLEOTIDE SEQUENCE</scope>
    <source>
        <strain evidence="6">9D6_DIV0238</strain>
    </source>
</reference>
<evidence type="ECO:0000256" key="3">
    <source>
        <dbReference type="HAMAP-Rule" id="MF_02119"/>
    </source>
</evidence>
<dbReference type="InterPro" id="IPR050664">
    <property type="entry name" value="Octanoyltrans_LipM/LipL"/>
</dbReference>
<dbReference type="HAMAP" id="MF_02119">
    <property type="entry name" value="LipL"/>
    <property type="match status" value="1"/>
</dbReference>
<dbReference type="CDD" id="cd16443">
    <property type="entry name" value="LplA"/>
    <property type="match status" value="1"/>
</dbReference>
<feature type="active site" description="Acyl-thioester intermediate" evidence="3">
    <location>
        <position position="150"/>
    </location>
</feature>
<dbReference type="UniPathway" id="UPA00537"/>
<feature type="domain" description="BPL/LPL catalytic" evidence="4">
    <location>
        <begin position="44"/>
        <end position="230"/>
    </location>
</feature>
<dbReference type="PROSITE" id="PS51733">
    <property type="entry name" value="BPL_LPL_CATALYTIC"/>
    <property type="match status" value="1"/>
</dbReference>
<dbReference type="Pfam" id="PF21948">
    <property type="entry name" value="LplA-B_cat"/>
    <property type="match status" value="1"/>
</dbReference>
<comment type="pathway">
    <text evidence="3">Protein modification; protein lipoylation via exogenous pathway.</text>
</comment>
<dbReference type="Gene3D" id="3.30.930.10">
    <property type="entry name" value="Bira Bifunctional Protein, Domain 2"/>
    <property type="match status" value="1"/>
</dbReference>
<dbReference type="AlphaFoldDB" id="A0A200JEC5"/>
<evidence type="ECO:0000256" key="2">
    <source>
        <dbReference type="ARBA" id="ARBA00023315"/>
    </source>
</evidence>
<evidence type="ECO:0000313" key="7">
    <source>
        <dbReference type="Proteomes" id="UP000196151"/>
    </source>
</evidence>
<dbReference type="SUPFAM" id="SSF55681">
    <property type="entry name" value="Class II aaRS and biotin synthetases"/>
    <property type="match status" value="1"/>
</dbReference>
<keyword evidence="7" id="KW-1185">Reference proteome</keyword>
<accession>A0A200JEC5</accession>
<dbReference type="EC" id="2.3.1.200" evidence="3"/>
<dbReference type="EMBL" id="NIBQ01000001">
    <property type="protein sequence ID" value="OUZ35546.1"/>
    <property type="molecule type" value="Genomic_DNA"/>
</dbReference>
<feature type="site" description="Lowers pKa of active site Cys" evidence="3">
    <location>
        <position position="162"/>
    </location>
</feature>
<evidence type="ECO:0000259" key="4">
    <source>
        <dbReference type="PROSITE" id="PS51733"/>
    </source>
</evidence>
<dbReference type="GO" id="GO:0033819">
    <property type="term" value="F:lipoyl(octanoyl) transferase activity"/>
    <property type="evidence" value="ECO:0007669"/>
    <property type="project" value="InterPro"/>
</dbReference>
<dbReference type="EMBL" id="CP147246">
    <property type="protein sequence ID" value="WYJ92851.1"/>
    <property type="molecule type" value="Genomic_DNA"/>
</dbReference>
<dbReference type="GO" id="GO:0017118">
    <property type="term" value="F:lipoyltransferase activity"/>
    <property type="evidence" value="ECO:0007669"/>
    <property type="project" value="UniProtKB-UniRule"/>
</dbReference>
<comment type="miscellaneous">
    <text evidence="3">The reaction proceeds via a thioester-linked acyl-enzyme intermediate.</text>
</comment>
<reference evidence="5" key="1">
    <citation type="submission" date="2017-05" db="EMBL/GenBank/DDBJ databases">
        <title>The Genome Sequence of Enterococcus sp. 9D6_DIV0238.</title>
        <authorList>
            <consortium name="The Broad Institute Genomics Platform"/>
            <consortium name="The Broad Institute Genomic Center for Infectious Diseases"/>
            <person name="Earl A."/>
            <person name="Manson A."/>
            <person name="Schwartman J."/>
            <person name="Gilmore M."/>
            <person name="Abouelleil A."/>
            <person name="Cao P."/>
            <person name="Chapman S."/>
            <person name="Cusick C."/>
            <person name="Shea T."/>
            <person name="Young S."/>
            <person name="Neafsey D."/>
            <person name="Nusbaum C."/>
            <person name="Birren B."/>
        </authorList>
    </citation>
    <scope>NUCLEOTIDE SEQUENCE [LARGE SCALE GENOMIC DNA]</scope>
    <source>
        <strain evidence="5">9D6_DIV0238</strain>
    </source>
</reference>
<keyword evidence="1 3" id="KW-0808">Transferase</keyword>
<comment type="catalytic activity">
    <reaction evidence="3">
        <text>N(6)-[(R)-lipoyl]-L-lysyl-[glycine-cleavage complex H protein] + L-lysyl-[lipoyl-carrier protein] = L-lysyl-[glycine-cleavage complex H protein] + N(6)-[(R)-lipoyl]-L-lysyl-[lipoyl-carrier protein]</text>
        <dbReference type="Rhea" id="RHEA:16413"/>
        <dbReference type="Rhea" id="RHEA-COMP:10494"/>
        <dbReference type="Rhea" id="RHEA-COMP:10500"/>
        <dbReference type="Rhea" id="RHEA-COMP:10501"/>
        <dbReference type="Rhea" id="RHEA-COMP:10502"/>
        <dbReference type="ChEBI" id="CHEBI:29969"/>
        <dbReference type="ChEBI" id="CHEBI:83099"/>
        <dbReference type="EC" id="2.3.1.200"/>
    </reaction>
</comment>
<dbReference type="GO" id="GO:0009107">
    <property type="term" value="P:lipoate biosynthetic process"/>
    <property type="evidence" value="ECO:0007669"/>
    <property type="project" value="InterPro"/>
</dbReference>
<proteinExistence type="inferred from homology"/>
<gene>
    <name evidence="3" type="primary">lipL</name>
    <name evidence="6" type="ORF">A5889_000330</name>
    <name evidence="5" type="ORF">A5889_001022</name>
</gene>
<dbReference type="PANTHER" id="PTHR43679:SF2">
    <property type="entry name" value="OCTANOYL-[GCVH]:PROTEIN N-OCTANOYLTRANSFERASE"/>
    <property type="match status" value="1"/>
</dbReference>
<reference evidence="6" key="3">
    <citation type="submission" date="2024-03" db="EMBL/GenBank/DDBJ databases">
        <title>The Genome Sequence of Enterococcus sp. DIV0238c.</title>
        <authorList>
            <consortium name="The Broad Institute Genomics Platform"/>
            <consortium name="The Broad Institute Microbial Omics Core"/>
            <consortium name="The Broad Institute Genomic Center for Infectious Diseases"/>
            <person name="Earl A."/>
            <person name="Manson A."/>
            <person name="Gilmore M."/>
            <person name="Schwartman J."/>
            <person name="Shea T."/>
            <person name="Abouelleil A."/>
            <person name="Cao P."/>
            <person name="Chapman S."/>
            <person name="Cusick C."/>
            <person name="Young S."/>
            <person name="Neafsey D."/>
            <person name="Nusbaum C."/>
            <person name="Birren B."/>
        </authorList>
    </citation>
    <scope>NUCLEOTIDE SEQUENCE</scope>
    <source>
        <strain evidence="6">9D6_DIV0238</strain>
    </source>
</reference>
<comment type="similarity">
    <text evidence="3">Belongs to the octanoyltransferase LipL family.</text>
</comment>
<comment type="function">
    <text evidence="3">Catalyzes the amidotransfer (transamidation) of the lipoyl moiety from lipoyl-GcvH to the lipoyl domain of the E2 subunit of lipoate-dependent enzymes. Takes part in a pathway for scavenging of lipoic acid.</text>
</comment>
<dbReference type="InterPro" id="IPR004143">
    <property type="entry name" value="BPL_LPL_catalytic"/>
</dbReference>
<dbReference type="GO" id="GO:0009249">
    <property type="term" value="P:protein lipoylation"/>
    <property type="evidence" value="ECO:0007669"/>
    <property type="project" value="UniProtKB-UniRule"/>
</dbReference>